<dbReference type="Pfam" id="PF00620">
    <property type="entry name" value="RhoGAP"/>
    <property type="match status" value="1"/>
</dbReference>
<gene>
    <name evidence="3" type="ORF">QBC33DRAFT_123528</name>
</gene>
<dbReference type="EMBL" id="MU839013">
    <property type="protein sequence ID" value="KAK1766018.1"/>
    <property type="molecule type" value="Genomic_DNA"/>
</dbReference>
<accession>A0AAJ0FK45</accession>
<dbReference type="InterPro" id="IPR008936">
    <property type="entry name" value="Rho_GTPase_activation_prot"/>
</dbReference>
<keyword evidence="4" id="KW-1185">Reference proteome</keyword>
<name>A0AAJ0FK45_9PEZI</name>
<dbReference type="RefSeq" id="XP_060282231.1">
    <property type="nucleotide sequence ID" value="XM_060422005.1"/>
</dbReference>
<dbReference type="PROSITE" id="PS50238">
    <property type="entry name" value="RHOGAP"/>
    <property type="match status" value="1"/>
</dbReference>
<comment type="caution">
    <text evidence="3">The sequence shown here is derived from an EMBL/GenBank/DDBJ whole genome shotgun (WGS) entry which is preliminary data.</text>
</comment>
<dbReference type="GeneID" id="85305192"/>
<dbReference type="InterPro" id="IPR000198">
    <property type="entry name" value="RhoGAP_dom"/>
</dbReference>
<feature type="domain" description="Rho-GAP" evidence="2">
    <location>
        <begin position="4"/>
        <end position="207"/>
    </location>
</feature>
<dbReference type="Proteomes" id="UP001244011">
    <property type="component" value="Unassembled WGS sequence"/>
</dbReference>
<dbReference type="PANTHER" id="PTHR15228">
    <property type="entry name" value="SPERMATHECAL PHYSIOLOGY VARIANT"/>
    <property type="match status" value="1"/>
</dbReference>
<dbReference type="GO" id="GO:0060237">
    <property type="term" value="P:regulation of fungal-type cell wall organization"/>
    <property type="evidence" value="ECO:0007669"/>
    <property type="project" value="TreeGrafter"/>
</dbReference>
<dbReference type="GO" id="GO:0005096">
    <property type="term" value="F:GTPase activator activity"/>
    <property type="evidence" value="ECO:0007669"/>
    <property type="project" value="UniProtKB-KW"/>
</dbReference>
<dbReference type="InterPro" id="IPR051025">
    <property type="entry name" value="RhoGAP"/>
</dbReference>
<dbReference type="GO" id="GO:0005938">
    <property type="term" value="C:cell cortex"/>
    <property type="evidence" value="ECO:0007669"/>
    <property type="project" value="TreeGrafter"/>
</dbReference>
<dbReference type="SUPFAM" id="SSF48350">
    <property type="entry name" value="GTPase activation domain, GAP"/>
    <property type="match status" value="1"/>
</dbReference>
<reference evidence="3" key="1">
    <citation type="submission" date="2023-06" db="EMBL/GenBank/DDBJ databases">
        <title>Genome-scale phylogeny and comparative genomics of the fungal order Sordariales.</title>
        <authorList>
            <consortium name="Lawrence Berkeley National Laboratory"/>
            <person name="Hensen N."/>
            <person name="Bonometti L."/>
            <person name="Westerberg I."/>
            <person name="Brannstrom I.O."/>
            <person name="Guillou S."/>
            <person name="Cros-Aarteil S."/>
            <person name="Calhoun S."/>
            <person name="Haridas S."/>
            <person name="Kuo A."/>
            <person name="Mondo S."/>
            <person name="Pangilinan J."/>
            <person name="Riley R."/>
            <person name="Labutti K."/>
            <person name="Andreopoulos B."/>
            <person name="Lipzen A."/>
            <person name="Chen C."/>
            <person name="Yanf M."/>
            <person name="Daum C."/>
            <person name="Ng V."/>
            <person name="Clum A."/>
            <person name="Steindorff A."/>
            <person name="Ohm R."/>
            <person name="Martin F."/>
            <person name="Silar P."/>
            <person name="Natvig D."/>
            <person name="Lalanne C."/>
            <person name="Gautier V."/>
            <person name="Ament-Velasquez S.L."/>
            <person name="Kruys A."/>
            <person name="Hutchinson M.I."/>
            <person name="Powell A.J."/>
            <person name="Barry K."/>
            <person name="Miller A.N."/>
            <person name="Grigoriev I.V."/>
            <person name="Debuchy R."/>
            <person name="Gladieux P."/>
            <person name="Thoren M.H."/>
            <person name="Johannesson H."/>
        </authorList>
    </citation>
    <scope>NUCLEOTIDE SEQUENCE</scope>
    <source>
        <strain evidence="3">8032-3</strain>
    </source>
</reference>
<sequence>MKYAGMTAVLHRDNMEVPLQVPIIVATCGTYLREKGSHAEGIFRVSGSSVRIRELQDKFDLPNNYGQDLDWTPYTVYDAADVLRRYLGQLPEPVVPLSFYEAFLEPIWRYQQEASDGTAFRDKETVAAYRKLVSDLPPENHHLLIYLLDLLAFFSSNSGDTRLRSGSLATIFQPELLSPALEHMSLADHKLCQAVLEYLIEMGDTFALNETTE</sequence>
<evidence type="ECO:0000256" key="1">
    <source>
        <dbReference type="ARBA" id="ARBA00022468"/>
    </source>
</evidence>
<organism evidence="3 4">
    <name type="scientific">Phialemonium atrogriseum</name>
    <dbReference type="NCBI Taxonomy" id="1093897"/>
    <lineage>
        <taxon>Eukaryota</taxon>
        <taxon>Fungi</taxon>
        <taxon>Dikarya</taxon>
        <taxon>Ascomycota</taxon>
        <taxon>Pezizomycotina</taxon>
        <taxon>Sordariomycetes</taxon>
        <taxon>Sordariomycetidae</taxon>
        <taxon>Cephalothecales</taxon>
        <taxon>Cephalothecaceae</taxon>
        <taxon>Phialemonium</taxon>
    </lineage>
</organism>
<dbReference type="SMART" id="SM00324">
    <property type="entry name" value="RhoGAP"/>
    <property type="match status" value="1"/>
</dbReference>
<evidence type="ECO:0000259" key="2">
    <source>
        <dbReference type="PROSITE" id="PS50238"/>
    </source>
</evidence>
<dbReference type="Gene3D" id="1.10.555.10">
    <property type="entry name" value="Rho GTPase activation protein"/>
    <property type="match status" value="1"/>
</dbReference>
<proteinExistence type="predicted"/>
<dbReference type="AlphaFoldDB" id="A0AAJ0FK45"/>
<protein>
    <submittedName>
        <fullName evidence="3">Rho GTPase activation protein</fullName>
    </submittedName>
</protein>
<evidence type="ECO:0000313" key="4">
    <source>
        <dbReference type="Proteomes" id="UP001244011"/>
    </source>
</evidence>
<evidence type="ECO:0000313" key="3">
    <source>
        <dbReference type="EMBL" id="KAK1766018.1"/>
    </source>
</evidence>
<dbReference type="GO" id="GO:0007165">
    <property type="term" value="P:signal transduction"/>
    <property type="evidence" value="ECO:0007669"/>
    <property type="project" value="InterPro"/>
</dbReference>
<keyword evidence="1" id="KW-0343">GTPase activation</keyword>
<dbReference type="PANTHER" id="PTHR15228:SF25">
    <property type="entry name" value="F-BAR DOMAIN-CONTAINING PROTEIN"/>
    <property type="match status" value="1"/>
</dbReference>